<feature type="domain" description="HD" evidence="2">
    <location>
        <begin position="165"/>
        <end position="260"/>
    </location>
</feature>
<dbReference type="KEGG" id="tpx:Turpa_1969"/>
<dbReference type="Gene3D" id="1.10.3210.10">
    <property type="entry name" value="Hypothetical protein af1432"/>
    <property type="match status" value="1"/>
</dbReference>
<dbReference type="HOGENOM" id="CLU_628218_0_0_12"/>
<evidence type="ECO:0000259" key="2">
    <source>
        <dbReference type="Pfam" id="PF01966"/>
    </source>
</evidence>
<keyword evidence="4" id="KW-1185">Reference proteome</keyword>
<evidence type="ECO:0000313" key="3">
    <source>
        <dbReference type="EMBL" id="AFM12616.1"/>
    </source>
</evidence>
<dbReference type="STRING" id="869212.Turpa_1969"/>
<dbReference type="SUPFAM" id="SSF109604">
    <property type="entry name" value="HD-domain/PDEase-like"/>
    <property type="match status" value="1"/>
</dbReference>
<dbReference type="RefSeq" id="WP_014803123.1">
    <property type="nucleotide sequence ID" value="NC_018020.1"/>
</dbReference>
<reference evidence="3 4" key="1">
    <citation type="submission" date="2012-06" db="EMBL/GenBank/DDBJ databases">
        <title>The complete chromosome of genome of Turneriella parva DSM 21527.</title>
        <authorList>
            <consortium name="US DOE Joint Genome Institute (JGI-PGF)"/>
            <person name="Lucas S."/>
            <person name="Han J."/>
            <person name="Lapidus A."/>
            <person name="Bruce D."/>
            <person name="Goodwin L."/>
            <person name="Pitluck S."/>
            <person name="Peters L."/>
            <person name="Kyrpides N."/>
            <person name="Mavromatis K."/>
            <person name="Ivanova N."/>
            <person name="Mikhailova N."/>
            <person name="Chertkov O."/>
            <person name="Detter J.C."/>
            <person name="Tapia R."/>
            <person name="Han C."/>
            <person name="Land M."/>
            <person name="Hauser L."/>
            <person name="Markowitz V."/>
            <person name="Cheng J.-F."/>
            <person name="Hugenholtz P."/>
            <person name="Woyke T."/>
            <person name="Wu D."/>
            <person name="Gronow S."/>
            <person name="Wellnitz S."/>
            <person name="Brambilla E."/>
            <person name="Klenk H.-P."/>
            <person name="Eisen J.A."/>
        </authorList>
    </citation>
    <scope>NUCLEOTIDE SEQUENCE [LARGE SCALE GENOMIC DNA]</scope>
    <source>
        <strain evidence="4">ATCC BAA-1111 / DSM 21527 / NCTC 11395 / H</strain>
    </source>
</reference>
<protein>
    <recommendedName>
        <fullName evidence="2">HD domain-containing protein</fullName>
    </recommendedName>
</protein>
<dbReference type="CDD" id="cd00077">
    <property type="entry name" value="HDc"/>
    <property type="match status" value="1"/>
</dbReference>
<accession>I4B5Q9</accession>
<dbReference type="InterPro" id="IPR006674">
    <property type="entry name" value="HD_domain"/>
</dbReference>
<dbReference type="PATRIC" id="fig|869212.3.peg.1973"/>
<evidence type="ECO:0000313" key="4">
    <source>
        <dbReference type="Proteomes" id="UP000006048"/>
    </source>
</evidence>
<dbReference type="Proteomes" id="UP000006048">
    <property type="component" value="Chromosome"/>
</dbReference>
<dbReference type="AlphaFoldDB" id="I4B5Q9"/>
<feature type="region of interest" description="Disordered" evidence="1">
    <location>
        <begin position="1"/>
        <end position="22"/>
    </location>
</feature>
<sequence length="441" mass="48335">MTLKPEDNVDSGPAGDAGAETTPASGATFQFTSFKEFLQFVAYVGDDVQMEFAEPVLDAAGAALVQKGVHMRATLQKSLQQFFDRGNLNENILIADTATLHNALRDRVCRTLLRCLEPGRFHVAQALADASQINIRGMLASVVGRRDILPVVLKLDKSEDPILPHLGEVALVAAGLAEQYCKHAGSGTLTREIVRNAMIGGLLHDIALADDDDFLLNDIEKISESAHAGRSAALTRQLVPDLPAEVTDIIEHHHRTSAPYEPETDSQLSAQAIAGEALALAEYIFVQLRSQYKKDEKMNSAELLFYDLGRAFGQGRFHPQFKKIAARLWEKLFATLHYGYEIGVVENRCPKKPSAIAYPTPRCTQIMCHRHVTACEHYDSQFPLEVLQATRFPGRPGVMIDPGKYGKCRLAAALPKGINEKLTADAWLRQNQQAASGEPGA</sequence>
<name>I4B5Q9_TURPD</name>
<dbReference type="EMBL" id="CP002959">
    <property type="protein sequence ID" value="AFM12616.1"/>
    <property type="molecule type" value="Genomic_DNA"/>
</dbReference>
<dbReference type="Pfam" id="PF01966">
    <property type="entry name" value="HD"/>
    <property type="match status" value="1"/>
</dbReference>
<dbReference type="InterPro" id="IPR003607">
    <property type="entry name" value="HD/PDEase_dom"/>
</dbReference>
<gene>
    <name evidence="3" type="ordered locus">Turpa_1969</name>
</gene>
<dbReference type="OrthoDB" id="340911at2"/>
<proteinExistence type="predicted"/>
<evidence type="ECO:0000256" key="1">
    <source>
        <dbReference type="SAM" id="MobiDB-lite"/>
    </source>
</evidence>
<organism evidence="3 4">
    <name type="scientific">Turneriella parva (strain ATCC BAA-1111 / DSM 21527 / NCTC 11395 / H)</name>
    <name type="common">Leptospira parva</name>
    <dbReference type="NCBI Taxonomy" id="869212"/>
    <lineage>
        <taxon>Bacteria</taxon>
        <taxon>Pseudomonadati</taxon>
        <taxon>Spirochaetota</taxon>
        <taxon>Spirochaetia</taxon>
        <taxon>Leptospirales</taxon>
        <taxon>Leptospiraceae</taxon>
        <taxon>Turneriella</taxon>
    </lineage>
</organism>